<dbReference type="AlphaFoldDB" id="A0A0B6XCU1"/>
<sequence length="175" mass="19455">MSIATIHYRNLVIKKAGDSARKGIILAHGGYTPERGFFQRGSGRTYVPLRITLVCNCLHDKVSIGQKMADAILYPTPTNQMNYIPEDILGGSIIQNYSLTYNSKFEGYEPSKFVDVVTIKPNSKAHISDVFSAVTALNLHYERIYNVACRINKIDRNSLSISATNMIIQGSPMLP</sequence>
<protein>
    <recommendedName>
        <fullName evidence="1">Putative adhesin Stv domain-containing protein</fullName>
    </recommendedName>
</protein>
<feature type="domain" description="Putative adhesin Stv" evidence="1">
    <location>
        <begin position="24"/>
        <end position="150"/>
    </location>
</feature>
<dbReference type="KEGG" id="xbv:XBW1_3226"/>
<dbReference type="Proteomes" id="UP000032930">
    <property type="component" value="Chromosome"/>
</dbReference>
<proteinExistence type="predicted"/>
<dbReference type="InterPro" id="IPR049002">
    <property type="entry name" value="Stv"/>
</dbReference>
<organism evidence="2 3">
    <name type="scientific">Xenorhabdus bovienii</name>
    <name type="common">Xenorhabdus nematophila subsp. bovienii</name>
    <dbReference type="NCBI Taxonomy" id="40576"/>
    <lineage>
        <taxon>Bacteria</taxon>
        <taxon>Pseudomonadati</taxon>
        <taxon>Pseudomonadota</taxon>
        <taxon>Gammaproteobacteria</taxon>
        <taxon>Enterobacterales</taxon>
        <taxon>Morganellaceae</taxon>
        <taxon>Xenorhabdus</taxon>
    </lineage>
</organism>
<dbReference type="EMBL" id="FO818637">
    <property type="protein sequence ID" value="CDM90583.1"/>
    <property type="molecule type" value="Genomic_DNA"/>
</dbReference>
<evidence type="ECO:0000259" key="1">
    <source>
        <dbReference type="Pfam" id="PF21527"/>
    </source>
</evidence>
<gene>
    <name evidence="2" type="ORF">XBW1_3226</name>
</gene>
<reference evidence="2 3" key="1">
    <citation type="submission" date="2014-02" db="EMBL/GenBank/DDBJ databases">
        <authorList>
            <person name="Genoscope - CEA"/>
        </authorList>
    </citation>
    <scope>NUCLEOTIDE SEQUENCE [LARGE SCALE GENOMIC DNA]</scope>
    <source>
        <strain evidence="2 3">CS03</strain>
    </source>
</reference>
<accession>A0A0B6XCU1</accession>
<dbReference type="Pfam" id="PF21527">
    <property type="entry name" value="Stv"/>
    <property type="match status" value="1"/>
</dbReference>
<name>A0A0B6XCU1_XENBV</name>
<evidence type="ECO:0000313" key="3">
    <source>
        <dbReference type="Proteomes" id="UP000032930"/>
    </source>
</evidence>
<evidence type="ECO:0000313" key="2">
    <source>
        <dbReference type="EMBL" id="CDM90583.1"/>
    </source>
</evidence>
<dbReference type="RefSeq" id="WP_046337158.1">
    <property type="nucleotide sequence ID" value="NZ_CAWMEF010000001.1"/>
</dbReference>